<comment type="function">
    <text evidence="7">Involved in the gluconeogenesis. Catalyzes stereospecifically the conversion of dihydroxyacetone phosphate (DHAP) to D-glyceraldehyde-3-phosphate (G3P).</text>
</comment>
<sequence length="253" mass="27464">MRTQIAAANWKMNLTLQQGQDLLSDILSKSTSVREGHAVIFAVPAPYLQAAKEIVGDRENVYISAQNIYSKTSGAYTGELSVEMLKSVGVYHTLIGHSERREYFGESNQFLAEKVDVALANGVTPIFCLGESLEIRESGNQNAFVATQLEESLFHLSEDEITKVIIAYEPIWAIGTGKTASSEQAEEIQKFLRDHLAGKYGQETADKISILYGGSVKANNAKELFSQPDIDGGLVGGASLVADDFVAIIDALN</sequence>
<dbReference type="SUPFAM" id="SSF51351">
    <property type="entry name" value="Triosephosphate isomerase (TIM)"/>
    <property type="match status" value="1"/>
</dbReference>
<dbReference type="RefSeq" id="WP_091400332.1">
    <property type="nucleotide sequence ID" value="NZ_FNQY01000023.1"/>
</dbReference>
<evidence type="ECO:0000256" key="2">
    <source>
        <dbReference type="ARBA" id="ARBA00007422"/>
    </source>
</evidence>
<comment type="similarity">
    <text evidence="2 7 8">Belongs to the triosephosphate isomerase family.</text>
</comment>
<evidence type="ECO:0000256" key="8">
    <source>
        <dbReference type="RuleBase" id="RU363013"/>
    </source>
</evidence>
<evidence type="ECO:0000256" key="4">
    <source>
        <dbReference type="ARBA" id="ARBA00022490"/>
    </source>
</evidence>
<evidence type="ECO:0000256" key="3">
    <source>
        <dbReference type="ARBA" id="ARBA00022432"/>
    </source>
</evidence>
<keyword evidence="5 7" id="KW-0324">Glycolysis</keyword>
<dbReference type="InterPro" id="IPR000652">
    <property type="entry name" value="Triosephosphate_isomerase"/>
</dbReference>
<name>A0A1H4BPK9_9BACT</name>
<feature type="binding site" evidence="7">
    <location>
        <begin position="9"/>
        <end position="11"/>
    </location>
    <ligand>
        <name>substrate</name>
    </ligand>
</feature>
<keyword evidence="6 7" id="KW-0413">Isomerase</keyword>
<keyword evidence="10" id="KW-1185">Reference proteome</keyword>
<protein>
    <recommendedName>
        <fullName evidence="7 8">Triosephosphate isomerase</fullName>
        <shortName evidence="7">TIM</shortName>
        <shortName evidence="7">TPI</shortName>
        <ecNumber evidence="7 8">5.3.1.1</ecNumber>
    </recommendedName>
    <alternativeName>
        <fullName evidence="7">Triose-phosphate isomerase</fullName>
    </alternativeName>
</protein>
<keyword evidence="4 7" id="KW-0963">Cytoplasm</keyword>
<feature type="active site" description="Proton acceptor" evidence="7">
    <location>
        <position position="169"/>
    </location>
</feature>
<dbReference type="InterPro" id="IPR035990">
    <property type="entry name" value="TIM_sf"/>
</dbReference>
<dbReference type="AlphaFoldDB" id="A0A1H4BPK9"/>
<dbReference type="CDD" id="cd00311">
    <property type="entry name" value="TIM"/>
    <property type="match status" value="1"/>
</dbReference>
<dbReference type="InterPro" id="IPR013785">
    <property type="entry name" value="Aldolase_TIM"/>
</dbReference>
<dbReference type="Gene3D" id="3.20.20.70">
    <property type="entry name" value="Aldolase class I"/>
    <property type="match status" value="1"/>
</dbReference>
<feature type="binding site" evidence="7">
    <location>
        <position position="215"/>
    </location>
    <ligand>
        <name>substrate</name>
    </ligand>
</feature>
<evidence type="ECO:0000256" key="7">
    <source>
        <dbReference type="HAMAP-Rule" id="MF_00147"/>
    </source>
</evidence>
<dbReference type="InterPro" id="IPR022896">
    <property type="entry name" value="TrioseP_Isoase_bac/euk"/>
</dbReference>
<accession>A0A1H4BPK9</accession>
<comment type="pathway">
    <text evidence="7 8">Carbohydrate biosynthesis; gluconeogenesis.</text>
</comment>
<dbReference type="GO" id="GO:0046166">
    <property type="term" value="P:glyceraldehyde-3-phosphate biosynthetic process"/>
    <property type="evidence" value="ECO:0007669"/>
    <property type="project" value="TreeGrafter"/>
</dbReference>
<evidence type="ECO:0000313" key="10">
    <source>
        <dbReference type="Proteomes" id="UP000199041"/>
    </source>
</evidence>
<dbReference type="PROSITE" id="PS51440">
    <property type="entry name" value="TIM_2"/>
    <property type="match status" value="1"/>
</dbReference>
<dbReference type="OrthoDB" id="9809429at2"/>
<evidence type="ECO:0000256" key="1">
    <source>
        <dbReference type="ARBA" id="ARBA00004680"/>
    </source>
</evidence>
<feature type="active site" description="Electrophile" evidence="7">
    <location>
        <position position="97"/>
    </location>
</feature>
<dbReference type="EMBL" id="FNQY01000023">
    <property type="protein sequence ID" value="SEA49994.1"/>
    <property type="molecule type" value="Genomic_DNA"/>
</dbReference>
<comment type="catalytic activity">
    <reaction evidence="7 8">
        <text>D-glyceraldehyde 3-phosphate = dihydroxyacetone phosphate</text>
        <dbReference type="Rhea" id="RHEA:18585"/>
        <dbReference type="ChEBI" id="CHEBI:57642"/>
        <dbReference type="ChEBI" id="CHEBI:59776"/>
        <dbReference type="EC" id="5.3.1.1"/>
    </reaction>
</comment>
<comment type="subunit">
    <text evidence="7 8">Homodimer.</text>
</comment>
<proteinExistence type="inferred from homology"/>
<gene>
    <name evidence="7" type="primary">tpiA</name>
    <name evidence="9" type="ORF">SAMN05192529_12329</name>
</gene>
<dbReference type="InterPro" id="IPR020861">
    <property type="entry name" value="Triosephosphate_isomerase_AS"/>
</dbReference>
<dbReference type="STRING" id="551991.SAMN05192529_12329"/>
<comment type="pathway">
    <text evidence="1 7 8">Carbohydrate degradation; glycolysis; D-glyceraldehyde 3-phosphate from glycerone phosphate: step 1/1.</text>
</comment>
<dbReference type="EC" id="5.3.1.1" evidence="7 8"/>
<dbReference type="FunFam" id="3.20.20.70:FF:000016">
    <property type="entry name" value="Triosephosphate isomerase"/>
    <property type="match status" value="1"/>
</dbReference>
<feature type="binding site" evidence="7">
    <location>
        <begin position="236"/>
        <end position="237"/>
    </location>
    <ligand>
        <name>substrate</name>
    </ligand>
</feature>
<dbReference type="GO" id="GO:0004807">
    <property type="term" value="F:triose-phosphate isomerase activity"/>
    <property type="evidence" value="ECO:0007669"/>
    <property type="project" value="UniProtKB-UniRule"/>
</dbReference>
<evidence type="ECO:0000256" key="6">
    <source>
        <dbReference type="ARBA" id="ARBA00023235"/>
    </source>
</evidence>
<evidence type="ECO:0000256" key="5">
    <source>
        <dbReference type="ARBA" id="ARBA00023152"/>
    </source>
</evidence>
<dbReference type="Pfam" id="PF00121">
    <property type="entry name" value="TIM"/>
    <property type="match status" value="1"/>
</dbReference>
<keyword evidence="3 7" id="KW-0312">Gluconeogenesis</keyword>
<organism evidence="9 10">
    <name type="scientific">Arachidicoccus rhizosphaerae</name>
    <dbReference type="NCBI Taxonomy" id="551991"/>
    <lineage>
        <taxon>Bacteria</taxon>
        <taxon>Pseudomonadati</taxon>
        <taxon>Bacteroidota</taxon>
        <taxon>Chitinophagia</taxon>
        <taxon>Chitinophagales</taxon>
        <taxon>Chitinophagaceae</taxon>
        <taxon>Arachidicoccus</taxon>
    </lineage>
</organism>
<feature type="binding site" evidence="7">
    <location>
        <position position="175"/>
    </location>
    <ligand>
        <name>substrate</name>
    </ligand>
</feature>
<dbReference type="GO" id="GO:0006094">
    <property type="term" value="P:gluconeogenesis"/>
    <property type="evidence" value="ECO:0007669"/>
    <property type="project" value="UniProtKB-UniRule"/>
</dbReference>
<dbReference type="GO" id="GO:0019563">
    <property type="term" value="P:glycerol catabolic process"/>
    <property type="evidence" value="ECO:0007669"/>
    <property type="project" value="TreeGrafter"/>
</dbReference>
<evidence type="ECO:0000313" key="9">
    <source>
        <dbReference type="EMBL" id="SEA49994.1"/>
    </source>
</evidence>
<dbReference type="Proteomes" id="UP000199041">
    <property type="component" value="Unassembled WGS sequence"/>
</dbReference>
<dbReference type="NCBIfam" id="TIGR00419">
    <property type="entry name" value="tim"/>
    <property type="match status" value="1"/>
</dbReference>
<dbReference type="UniPathway" id="UPA00109">
    <property type="reaction ID" value="UER00189"/>
</dbReference>
<dbReference type="PANTHER" id="PTHR21139:SF42">
    <property type="entry name" value="TRIOSEPHOSPHATE ISOMERASE"/>
    <property type="match status" value="1"/>
</dbReference>
<reference evidence="9 10" key="1">
    <citation type="submission" date="2016-10" db="EMBL/GenBank/DDBJ databases">
        <authorList>
            <person name="de Groot N.N."/>
        </authorList>
    </citation>
    <scope>NUCLEOTIDE SEQUENCE [LARGE SCALE GENOMIC DNA]</scope>
    <source>
        <strain evidence="9 10">Vu-144</strain>
    </source>
</reference>
<comment type="subcellular location">
    <subcellularLocation>
        <location evidence="7 8">Cytoplasm</location>
    </subcellularLocation>
</comment>
<dbReference type="GO" id="GO:0006096">
    <property type="term" value="P:glycolytic process"/>
    <property type="evidence" value="ECO:0007669"/>
    <property type="project" value="UniProtKB-UniRule"/>
</dbReference>
<dbReference type="GO" id="GO:0005829">
    <property type="term" value="C:cytosol"/>
    <property type="evidence" value="ECO:0007669"/>
    <property type="project" value="TreeGrafter"/>
</dbReference>
<dbReference type="PROSITE" id="PS00171">
    <property type="entry name" value="TIM_1"/>
    <property type="match status" value="1"/>
</dbReference>
<dbReference type="PANTHER" id="PTHR21139">
    <property type="entry name" value="TRIOSEPHOSPHATE ISOMERASE"/>
    <property type="match status" value="1"/>
</dbReference>
<dbReference type="UniPathway" id="UPA00138"/>
<dbReference type="HAMAP" id="MF_00147_B">
    <property type="entry name" value="TIM_B"/>
    <property type="match status" value="1"/>
</dbReference>